<reference evidence="3 4" key="1">
    <citation type="journal article" date="2014" name="Nature">
        <title>An environmental bacterial taxon with a large and distinct metabolic repertoire.</title>
        <authorList>
            <person name="Wilson M.C."/>
            <person name="Mori T."/>
            <person name="Ruckert C."/>
            <person name="Uria A.R."/>
            <person name="Helf M.J."/>
            <person name="Takada K."/>
            <person name="Gernert C."/>
            <person name="Steffens U.A."/>
            <person name="Heycke N."/>
            <person name="Schmitt S."/>
            <person name="Rinke C."/>
            <person name="Helfrich E.J."/>
            <person name="Brachmann A.O."/>
            <person name="Gurgui C."/>
            <person name="Wakimoto T."/>
            <person name="Kracht M."/>
            <person name="Crusemann M."/>
            <person name="Hentschel U."/>
            <person name="Abe I."/>
            <person name="Matsunaga S."/>
            <person name="Kalinowski J."/>
            <person name="Takeyama H."/>
            <person name="Piel J."/>
        </authorList>
    </citation>
    <scope>NUCLEOTIDE SEQUENCE [LARGE SCALE GENOMIC DNA]</scope>
    <source>
        <strain evidence="4">TSY2</strain>
    </source>
</reference>
<dbReference type="GO" id="GO:0051082">
    <property type="term" value="F:unfolded protein binding"/>
    <property type="evidence" value="ECO:0007669"/>
    <property type="project" value="InterPro"/>
</dbReference>
<proteinExistence type="inferred from homology"/>
<dbReference type="InterPro" id="IPR018488">
    <property type="entry name" value="cNMP-bd_CS"/>
</dbReference>
<evidence type="ECO:0000256" key="1">
    <source>
        <dbReference type="ARBA" id="ARBA00009091"/>
    </source>
</evidence>
<dbReference type="PANTHER" id="PTHR35089">
    <property type="entry name" value="CHAPERONE PROTEIN SKP"/>
    <property type="match status" value="1"/>
</dbReference>
<gene>
    <name evidence="3" type="ORF">ETSY2_03865</name>
</gene>
<dbReference type="SMART" id="SM00935">
    <property type="entry name" value="OmpH"/>
    <property type="match status" value="1"/>
</dbReference>
<dbReference type="Proteomes" id="UP000019140">
    <property type="component" value="Unassembled WGS sequence"/>
</dbReference>
<name>W4MG80_9BACT</name>
<keyword evidence="4" id="KW-1185">Reference proteome</keyword>
<protein>
    <recommendedName>
        <fullName evidence="5">OmpH family outer membrane protein</fullName>
    </recommendedName>
</protein>
<dbReference type="Pfam" id="PF03938">
    <property type="entry name" value="OmpH"/>
    <property type="match status" value="1"/>
</dbReference>
<evidence type="ECO:0000256" key="2">
    <source>
        <dbReference type="ARBA" id="ARBA00022729"/>
    </source>
</evidence>
<organism evidence="3 4">
    <name type="scientific">Candidatus Entotheonella gemina</name>
    <dbReference type="NCBI Taxonomy" id="1429439"/>
    <lineage>
        <taxon>Bacteria</taxon>
        <taxon>Pseudomonadati</taxon>
        <taxon>Nitrospinota/Tectimicrobiota group</taxon>
        <taxon>Candidatus Tectimicrobiota</taxon>
        <taxon>Candidatus Entotheonellia</taxon>
        <taxon>Candidatus Entotheonellales</taxon>
        <taxon>Candidatus Entotheonellaceae</taxon>
        <taxon>Candidatus Entotheonella</taxon>
    </lineage>
</organism>
<evidence type="ECO:0000313" key="3">
    <source>
        <dbReference type="EMBL" id="ETX08687.1"/>
    </source>
</evidence>
<dbReference type="PROSITE" id="PS00888">
    <property type="entry name" value="CNMP_BINDING_1"/>
    <property type="match status" value="1"/>
</dbReference>
<comment type="caution">
    <text evidence="3">The sequence shown here is derived from an EMBL/GenBank/DDBJ whole genome shotgun (WGS) entry which is preliminary data.</text>
</comment>
<dbReference type="GO" id="GO:0005829">
    <property type="term" value="C:cytosol"/>
    <property type="evidence" value="ECO:0007669"/>
    <property type="project" value="TreeGrafter"/>
</dbReference>
<sequence>MQGSLRKNGLGWMVLLIAVAGLSLTGQAQAQKRLKVAVVDLQAVLDSSDKGKAAKQRLRELGRKLQEEIKSKRKFKEDREKDLQKLREDIRSTGMVLNQKAQEQRQEAFRKKVRELKRFIDDTNNFIEDATAEFREKEVRETRRLLREIRDVVQVMGKEGKYHLVLEGNEGAAVVLYFDGTVDLTQKVVARYNKTK</sequence>
<comment type="similarity">
    <text evidence="1">Belongs to the Skp family.</text>
</comment>
<dbReference type="HOGENOM" id="CLU_101388_3_0_7"/>
<evidence type="ECO:0000313" key="4">
    <source>
        <dbReference type="Proteomes" id="UP000019140"/>
    </source>
</evidence>
<dbReference type="EMBL" id="AZHX01000155">
    <property type="protein sequence ID" value="ETX08687.1"/>
    <property type="molecule type" value="Genomic_DNA"/>
</dbReference>
<dbReference type="Gene3D" id="3.30.910.20">
    <property type="entry name" value="Skp domain"/>
    <property type="match status" value="1"/>
</dbReference>
<dbReference type="InterPro" id="IPR005632">
    <property type="entry name" value="Chaperone_Skp"/>
</dbReference>
<accession>W4MG80</accession>
<dbReference type="GO" id="GO:0050821">
    <property type="term" value="P:protein stabilization"/>
    <property type="evidence" value="ECO:0007669"/>
    <property type="project" value="TreeGrafter"/>
</dbReference>
<evidence type="ECO:0008006" key="5">
    <source>
        <dbReference type="Google" id="ProtNLM"/>
    </source>
</evidence>
<dbReference type="AlphaFoldDB" id="W4MG80"/>
<keyword evidence="2" id="KW-0732">Signal</keyword>
<dbReference type="SUPFAM" id="SSF111384">
    <property type="entry name" value="OmpH-like"/>
    <property type="match status" value="1"/>
</dbReference>
<dbReference type="InterPro" id="IPR024930">
    <property type="entry name" value="Skp_dom_sf"/>
</dbReference>
<dbReference type="PANTHER" id="PTHR35089:SF1">
    <property type="entry name" value="CHAPERONE PROTEIN SKP"/>
    <property type="match status" value="1"/>
</dbReference>